<feature type="transmembrane region" description="Helical" evidence="1">
    <location>
        <begin position="23"/>
        <end position="43"/>
    </location>
</feature>
<name>A0A1M6WNT6_9BACT</name>
<dbReference type="RefSeq" id="WP_073078035.1">
    <property type="nucleotide sequence ID" value="NZ_FRBL01000001.1"/>
</dbReference>
<dbReference type="STRING" id="1419482.SAMN05444266_101701"/>
<keyword evidence="1" id="KW-0812">Transmembrane</keyword>
<dbReference type="Proteomes" id="UP000184420">
    <property type="component" value="Unassembled WGS sequence"/>
</dbReference>
<dbReference type="OrthoDB" id="1072981at2"/>
<keyword evidence="1" id="KW-0472">Membrane</keyword>
<accession>A0A1M6WNT6</accession>
<dbReference type="InterPro" id="IPR012861">
    <property type="entry name" value="DUF1634"/>
</dbReference>
<sequence>MKHLFTKGYWADKDIQQLIGKQLRIGVITASVLVIIGGLIYLYRHGGELPSYREFTGVRAGLDSFSGIIQGVRGIHGMEIIQLGVVCLIATPIIRVALSAFAFLLERDYLYVFITLIVLGVICFSMLGELVG</sequence>
<dbReference type="AlphaFoldDB" id="A0A1M6WNT6"/>
<evidence type="ECO:0000313" key="2">
    <source>
        <dbReference type="EMBL" id="SHK95195.1"/>
    </source>
</evidence>
<gene>
    <name evidence="2" type="ORF">SAMN05444266_101701</name>
</gene>
<protein>
    <submittedName>
        <fullName evidence="2">Uncharacterized membrane protein</fullName>
    </submittedName>
</protein>
<feature type="transmembrane region" description="Helical" evidence="1">
    <location>
        <begin position="80"/>
        <end position="103"/>
    </location>
</feature>
<proteinExistence type="predicted"/>
<reference evidence="2 3" key="1">
    <citation type="submission" date="2016-11" db="EMBL/GenBank/DDBJ databases">
        <authorList>
            <person name="Jaros S."/>
            <person name="Januszkiewicz K."/>
            <person name="Wedrychowicz H."/>
        </authorList>
    </citation>
    <scope>NUCLEOTIDE SEQUENCE [LARGE SCALE GENOMIC DNA]</scope>
    <source>
        <strain evidence="2 3">DSM 27406</strain>
    </source>
</reference>
<dbReference type="EMBL" id="FRBL01000001">
    <property type="protein sequence ID" value="SHK95195.1"/>
    <property type="molecule type" value="Genomic_DNA"/>
</dbReference>
<feature type="transmembrane region" description="Helical" evidence="1">
    <location>
        <begin position="109"/>
        <end position="131"/>
    </location>
</feature>
<keyword evidence="3" id="KW-1185">Reference proteome</keyword>
<dbReference type="Pfam" id="PF07843">
    <property type="entry name" value="DUF1634"/>
    <property type="match status" value="1"/>
</dbReference>
<organism evidence="2 3">
    <name type="scientific">Chitinophaga jiangningensis</name>
    <dbReference type="NCBI Taxonomy" id="1419482"/>
    <lineage>
        <taxon>Bacteria</taxon>
        <taxon>Pseudomonadati</taxon>
        <taxon>Bacteroidota</taxon>
        <taxon>Chitinophagia</taxon>
        <taxon>Chitinophagales</taxon>
        <taxon>Chitinophagaceae</taxon>
        <taxon>Chitinophaga</taxon>
    </lineage>
</organism>
<evidence type="ECO:0000313" key="3">
    <source>
        <dbReference type="Proteomes" id="UP000184420"/>
    </source>
</evidence>
<keyword evidence="1" id="KW-1133">Transmembrane helix</keyword>
<evidence type="ECO:0000256" key="1">
    <source>
        <dbReference type="SAM" id="Phobius"/>
    </source>
</evidence>